<gene>
    <name evidence="12" type="ORF">BN980_GECA06s03002g</name>
</gene>
<feature type="domain" description="F-box" evidence="11">
    <location>
        <begin position="673"/>
        <end position="720"/>
    </location>
</feature>
<dbReference type="InterPro" id="IPR032675">
    <property type="entry name" value="LRR_dom_sf"/>
</dbReference>
<keyword evidence="7" id="KW-1071">Ligand-gated ion channel</keyword>
<keyword evidence="2" id="KW-0813">Transport</keyword>
<dbReference type="InterPro" id="IPR036047">
    <property type="entry name" value="F-box-like_dom_sf"/>
</dbReference>
<feature type="compositionally biased region" description="Low complexity" evidence="9">
    <location>
        <begin position="517"/>
        <end position="538"/>
    </location>
</feature>
<dbReference type="SMART" id="SM00256">
    <property type="entry name" value="FBOX"/>
    <property type="match status" value="1"/>
</dbReference>
<sequence length="1036" mass="115717">MTAPKSFEPASPPKEVCSDHFTSTSVYSASNQGYNNHLTTASSIHANIHHPVSPWTTPLPVQEKVPGFDEDRSKHVLETPKEIIDSLRGFPLFKSAPEAFLQAIARKLVLQAYPAHSFIITEGEEARSMYWIIRGSVGIVSRDGESIHAELGPGTFFGEIGILFDCPRTASVQAREKCILAFLTFSALNEVSPAYPVMEQAIREEAQERLAILKKNHLLKNNTQRQKSKHNLIKVPFQKSPLQHEQVGDNRNLWLRKQSIGDLGKYLEHTGVREILEEMSLFDKLPAEILHKLALSIEPKAYGPFEMIFQQNSPGRDIYFIIEGQVEVLDEESNTRIARLSRGSYFGEMAFLSWAESRTASVRTITEVDCLVITEETLITLCKDYPEFQNHIEETANSRIGSNQFHDIWQTDSNTGSSRYLSYWRTTMTKSSSENSSVSEEVDIPQGKQLDLDPFHVKKTDSASEYEPTNKSEEHKGVGLFSKSWNTLGCFGSSSHNALIIPPHRDTELHETDPHDQLPSSLSPELSQSIKTTTISQSPATISTLPSFSSISQSPINFSPTHASQGSNYNDHFNTNNNASTNNRTMGNNNSATTPHHSSKPFLFPGFPESIPEESQEEIGSGSMLVNDPPTSDGLQYGTLPSVLGVRRHMNQGLLLHPRSKRTKLMSRRRSSIFNIGPLPDFVQLKVFQHLDLKSLMVMQRVCQHWKQILQTSQQLITELDLRPYNTTINDKTIISITNFAGMRPKKVDISNCFHLTDEGFSYLVNGIGLSKINVFKMKSVWEVSTMAIMDLTVPSIGSELEEIDLSNCRKVSDSTLTRLIGWVISPCGPDGQASVANGTVVGCSKLRRLSLSYCKQITDRSMYHMAMFASDRIEFLDLTRCTTITDHGFSFWNFRSFHNLRHLCLADCTFLTDKSIISIASAANNLHSLVLSFCCALTDVSVEVLAVGCPRLQKLDLAYCGSAVSDASLSTAALHLTELETLSVRGCVRVTNMGIDNILRVAGQRKLRFLDITQCRNISDRIEVGDKLHVTIKQF</sequence>
<keyword evidence="4" id="KW-1133">Transmembrane helix</keyword>
<evidence type="ECO:0000259" key="11">
    <source>
        <dbReference type="PROSITE" id="PS50181"/>
    </source>
</evidence>
<dbReference type="PROSITE" id="PS50181">
    <property type="entry name" value="FBOX"/>
    <property type="match status" value="1"/>
</dbReference>
<dbReference type="InterPro" id="IPR014710">
    <property type="entry name" value="RmlC-like_jellyroll"/>
</dbReference>
<dbReference type="AlphaFoldDB" id="A0A0J9X9P5"/>
<evidence type="ECO:0000256" key="3">
    <source>
        <dbReference type="ARBA" id="ARBA00022692"/>
    </source>
</evidence>
<dbReference type="Pfam" id="PF00027">
    <property type="entry name" value="cNMP_binding"/>
    <property type="match status" value="2"/>
</dbReference>
<evidence type="ECO:0000256" key="8">
    <source>
        <dbReference type="ARBA" id="ARBA00023303"/>
    </source>
</evidence>
<evidence type="ECO:0000313" key="13">
    <source>
        <dbReference type="Proteomes" id="UP000242525"/>
    </source>
</evidence>
<dbReference type="SMART" id="SM00100">
    <property type="entry name" value="cNMP"/>
    <property type="match status" value="2"/>
</dbReference>
<dbReference type="InterPro" id="IPR001810">
    <property type="entry name" value="F-box_dom"/>
</dbReference>
<dbReference type="EMBL" id="CCBN010000006">
    <property type="protein sequence ID" value="CDO53987.1"/>
    <property type="molecule type" value="Genomic_DNA"/>
</dbReference>
<keyword evidence="5" id="KW-0406">Ion transport</keyword>
<dbReference type="GO" id="GO:0016020">
    <property type="term" value="C:membrane"/>
    <property type="evidence" value="ECO:0007669"/>
    <property type="project" value="UniProtKB-SubCell"/>
</dbReference>
<keyword evidence="3" id="KW-0812">Transmembrane</keyword>
<dbReference type="InterPro" id="IPR018490">
    <property type="entry name" value="cNMP-bd_dom_sf"/>
</dbReference>
<evidence type="ECO:0000313" key="12">
    <source>
        <dbReference type="EMBL" id="CDO53987.1"/>
    </source>
</evidence>
<organism evidence="12 13">
    <name type="scientific">Geotrichum candidum</name>
    <name type="common">Oospora lactis</name>
    <name type="synonym">Dipodascus geotrichum</name>
    <dbReference type="NCBI Taxonomy" id="1173061"/>
    <lineage>
        <taxon>Eukaryota</taxon>
        <taxon>Fungi</taxon>
        <taxon>Dikarya</taxon>
        <taxon>Ascomycota</taxon>
        <taxon>Saccharomycotina</taxon>
        <taxon>Dipodascomycetes</taxon>
        <taxon>Dipodascales</taxon>
        <taxon>Dipodascaceae</taxon>
        <taxon>Geotrichum</taxon>
    </lineage>
</organism>
<dbReference type="Gene3D" id="2.60.120.10">
    <property type="entry name" value="Jelly Rolls"/>
    <property type="match status" value="2"/>
</dbReference>
<dbReference type="PANTHER" id="PTHR45638:SF11">
    <property type="entry name" value="CYCLIC NUCLEOTIDE-GATED CATION CHANNEL SUBUNIT A"/>
    <property type="match status" value="1"/>
</dbReference>
<feature type="region of interest" description="Disordered" evidence="9">
    <location>
        <begin position="556"/>
        <end position="597"/>
    </location>
</feature>
<dbReference type="Pfam" id="PF13516">
    <property type="entry name" value="LRR_6"/>
    <property type="match status" value="1"/>
</dbReference>
<evidence type="ECO:0000256" key="1">
    <source>
        <dbReference type="ARBA" id="ARBA00004141"/>
    </source>
</evidence>
<dbReference type="PROSITE" id="PS00889">
    <property type="entry name" value="CNMP_BINDING_2"/>
    <property type="match status" value="1"/>
</dbReference>
<dbReference type="InterPro" id="IPR050866">
    <property type="entry name" value="CNG_cation_channel"/>
</dbReference>
<feature type="compositionally biased region" description="Basic and acidic residues" evidence="9">
    <location>
        <begin position="507"/>
        <end position="516"/>
    </location>
</feature>
<dbReference type="SUPFAM" id="SSF51206">
    <property type="entry name" value="cAMP-binding domain-like"/>
    <property type="match status" value="2"/>
</dbReference>
<feature type="region of interest" description="Disordered" evidence="9">
    <location>
        <begin position="507"/>
        <end position="538"/>
    </location>
</feature>
<dbReference type="STRING" id="1173061.A0A0J9X9P5"/>
<evidence type="ECO:0000256" key="6">
    <source>
        <dbReference type="ARBA" id="ARBA00023136"/>
    </source>
</evidence>
<protein>
    <submittedName>
        <fullName evidence="12">Similar to Saccharomyces cerevisiae YJR090C GRR1 F-box protein component of the SCF ubiquitin-ligase complex</fullName>
    </submittedName>
</protein>
<evidence type="ECO:0000256" key="7">
    <source>
        <dbReference type="ARBA" id="ARBA00023286"/>
    </source>
</evidence>
<dbReference type="SUPFAM" id="SSF81383">
    <property type="entry name" value="F-box domain"/>
    <property type="match status" value="1"/>
</dbReference>
<name>A0A0J9X9P5_GEOCN</name>
<dbReference type="CDD" id="cd00038">
    <property type="entry name" value="CAP_ED"/>
    <property type="match status" value="2"/>
</dbReference>
<evidence type="ECO:0000256" key="4">
    <source>
        <dbReference type="ARBA" id="ARBA00022989"/>
    </source>
</evidence>
<evidence type="ECO:0000256" key="5">
    <source>
        <dbReference type="ARBA" id="ARBA00023065"/>
    </source>
</evidence>
<evidence type="ECO:0000259" key="10">
    <source>
        <dbReference type="PROSITE" id="PS50042"/>
    </source>
</evidence>
<dbReference type="InterPro" id="IPR006553">
    <property type="entry name" value="Leu-rich_rpt_Cys-con_subtyp"/>
</dbReference>
<dbReference type="Proteomes" id="UP000242525">
    <property type="component" value="Unassembled WGS sequence"/>
</dbReference>
<dbReference type="InterPro" id="IPR001611">
    <property type="entry name" value="Leu-rich_rpt"/>
</dbReference>
<dbReference type="FunFam" id="2.60.120.10:FF:000057">
    <property type="entry name" value="Cyclic nucleotide-binding domain protein"/>
    <property type="match status" value="1"/>
</dbReference>
<dbReference type="InterPro" id="IPR000595">
    <property type="entry name" value="cNMP-bd_dom"/>
</dbReference>
<dbReference type="Pfam" id="PF00646">
    <property type="entry name" value="F-box"/>
    <property type="match status" value="1"/>
</dbReference>
<feature type="domain" description="Cyclic nucleotide-binding" evidence="10">
    <location>
        <begin position="92"/>
        <end position="209"/>
    </location>
</feature>
<keyword evidence="6" id="KW-0472">Membrane</keyword>
<feature type="compositionally biased region" description="Low complexity" evidence="9">
    <location>
        <begin position="570"/>
        <end position="590"/>
    </location>
</feature>
<dbReference type="GO" id="GO:0044877">
    <property type="term" value="F:protein-containing complex binding"/>
    <property type="evidence" value="ECO:0007669"/>
    <property type="project" value="TreeGrafter"/>
</dbReference>
<feature type="domain" description="Cyclic nucleotide-binding" evidence="10">
    <location>
        <begin position="281"/>
        <end position="381"/>
    </location>
</feature>
<dbReference type="InterPro" id="IPR018488">
    <property type="entry name" value="cNMP-bd_CS"/>
</dbReference>
<dbReference type="PANTHER" id="PTHR45638">
    <property type="entry name" value="CYCLIC NUCLEOTIDE-GATED CATION CHANNEL SUBUNIT A"/>
    <property type="match status" value="1"/>
</dbReference>
<evidence type="ECO:0000256" key="9">
    <source>
        <dbReference type="SAM" id="MobiDB-lite"/>
    </source>
</evidence>
<comment type="subcellular location">
    <subcellularLocation>
        <location evidence="1">Membrane</location>
        <topology evidence="1">Multi-pass membrane protein</topology>
    </subcellularLocation>
</comment>
<proteinExistence type="predicted"/>
<dbReference type="Gene3D" id="3.80.10.10">
    <property type="entry name" value="Ribonuclease Inhibitor"/>
    <property type="match status" value="2"/>
</dbReference>
<dbReference type="SUPFAM" id="SSF52047">
    <property type="entry name" value="RNI-like"/>
    <property type="match status" value="1"/>
</dbReference>
<dbReference type="InterPro" id="IPR057207">
    <property type="entry name" value="FBXL15_LRR"/>
</dbReference>
<keyword evidence="8" id="KW-0407">Ion channel</keyword>
<dbReference type="Pfam" id="PF25372">
    <property type="entry name" value="DUF7885"/>
    <property type="match status" value="1"/>
</dbReference>
<keyword evidence="13" id="KW-1185">Reference proteome</keyword>
<dbReference type="SMART" id="SM00367">
    <property type="entry name" value="LRR_CC"/>
    <property type="match status" value="8"/>
</dbReference>
<dbReference type="PROSITE" id="PS50042">
    <property type="entry name" value="CNMP_BINDING_3"/>
    <property type="match status" value="2"/>
</dbReference>
<reference evidence="12" key="1">
    <citation type="submission" date="2014-03" db="EMBL/GenBank/DDBJ databases">
        <authorList>
            <person name="Casaregola S."/>
        </authorList>
    </citation>
    <scope>NUCLEOTIDE SEQUENCE [LARGE SCALE GENOMIC DNA]</scope>
    <source>
        <strain evidence="12">CLIB 918</strain>
    </source>
</reference>
<dbReference type="GO" id="GO:0005221">
    <property type="term" value="F:intracellularly cyclic nucleotide-activated monoatomic cation channel activity"/>
    <property type="evidence" value="ECO:0007669"/>
    <property type="project" value="InterPro"/>
</dbReference>
<comment type="caution">
    <text evidence="12">The sequence shown here is derived from an EMBL/GenBank/DDBJ whole genome shotgun (WGS) entry which is preliminary data.</text>
</comment>
<feature type="compositionally biased region" description="Polar residues" evidence="9">
    <location>
        <begin position="556"/>
        <end position="569"/>
    </location>
</feature>
<dbReference type="CDD" id="cd09917">
    <property type="entry name" value="F-box_SF"/>
    <property type="match status" value="1"/>
</dbReference>
<dbReference type="OrthoDB" id="421226at2759"/>
<accession>A0A0J9X9P5</accession>
<evidence type="ECO:0000256" key="2">
    <source>
        <dbReference type="ARBA" id="ARBA00022448"/>
    </source>
</evidence>